<evidence type="ECO:0000256" key="6">
    <source>
        <dbReference type="SAM" id="SignalP"/>
    </source>
</evidence>
<dbReference type="InterPro" id="IPR019563">
    <property type="entry name" value="GH97_catalytic"/>
</dbReference>
<comment type="cofactor">
    <cofactor evidence="1">
        <name>Ca(2+)</name>
        <dbReference type="ChEBI" id="CHEBI:29108"/>
    </cofactor>
</comment>
<evidence type="ECO:0000259" key="7">
    <source>
        <dbReference type="Pfam" id="PF10566"/>
    </source>
</evidence>
<evidence type="ECO:0000256" key="5">
    <source>
        <dbReference type="ARBA" id="ARBA00023295"/>
    </source>
</evidence>
<feature type="domain" description="Glycosyl-hydrolase 97 catalytic" evidence="7">
    <location>
        <begin position="316"/>
        <end position="467"/>
    </location>
</feature>
<dbReference type="PANTHER" id="PTHR35803:SF2">
    <property type="entry name" value="RETAINING ALPHA-GALACTOSIDASE"/>
    <property type="match status" value="1"/>
</dbReference>
<accession>A0AA41YD65</accession>
<dbReference type="Gene3D" id="2.70.98.10">
    <property type="match status" value="1"/>
</dbReference>
<dbReference type="SUPFAM" id="SSF51445">
    <property type="entry name" value="(Trans)glycosidases"/>
    <property type="match status" value="1"/>
</dbReference>
<dbReference type="InterPro" id="IPR014718">
    <property type="entry name" value="GH-type_carb-bd"/>
</dbReference>
<dbReference type="Gene3D" id="3.20.20.70">
    <property type="entry name" value="Aldolase class I"/>
    <property type="match status" value="1"/>
</dbReference>
<dbReference type="AlphaFoldDB" id="A0AA41YD65"/>
<dbReference type="InterPro" id="IPR029483">
    <property type="entry name" value="GH97_C"/>
</dbReference>
<feature type="signal peptide" evidence="6">
    <location>
        <begin position="1"/>
        <end position="22"/>
    </location>
</feature>
<dbReference type="Pfam" id="PF14509">
    <property type="entry name" value="GH97_C"/>
    <property type="match status" value="1"/>
</dbReference>
<keyword evidence="4" id="KW-0106">Calcium</keyword>
<protein>
    <submittedName>
        <fullName evidence="10">Glycoside hydrolase family 97 protein</fullName>
    </submittedName>
</protein>
<dbReference type="PANTHER" id="PTHR35803">
    <property type="entry name" value="GLUCAN 1,4-ALPHA-GLUCOSIDASE SUSB-RELATED"/>
    <property type="match status" value="1"/>
</dbReference>
<feature type="domain" description="Glycosyl-hydrolase 97 N-terminal" evidence="8">
    <location>
        <begin position="31"/>
        <end position="298"/>
    </location>
</feature>
<dbReference type="GO" id="GO:0016798">
    <property type="term" value="F:hydrolase activity, acting on glycosyl bonds"/>
    <property type="evidence" value="ECO:0007669"/>
    <property type="project" value="UniProtKB-KW"/>
</dbReference>
<dbReference type="InterPro" id="IPR013785">
    <property type="entry name" value="Aldolase_TIM"/>
</dbReference>
<evidence type="ECO:0000313" key="10">
    <source>
        <dbReference type="EMBL" id="MCW0484538.1"/>
    </source>
</evidence>
<dbReference type="RefSeq" id="WP_282593130.1">
    <property type="nucleotide sequence ID" value="NZ_JAPAAF010000040.1"/>
</dbReference>
<proteinExistence type="predicted"/>
<keyword evidence="3 10" id="KW-0378">Hydrolase</keyword>
<dbReference type="InterPro" id="IPR017853">
    <property type="entry name" value="GH"/>
</dbReference>
<sequence>MRKMICFSLFFMALLSAQVCFATANPVEMKLSSPNKQISLQIQVGSELSWALIQSGDTVIAPSNISLLLADGKILGNHARIKSTKSDSVNTTITAINYRKKEVSDNYNQVTVTFKGDYGVIFRAYNDGIAYRFFSTKKGGIVIENEVANFNFKADHKAWVPYVCDPREGDLFQTPFEVIYDRINISQFRIDSLAILPLLVDLGNQKKALVMETDLEDYPGMYLNLNKQAEHGFVGVFPKYPLDERIGGYDNLNLWVSRRADFIAKTSEPREFPWRVVFISNSDKELADNDMVQRLAAPSRIADASWIKPGKVAWDWWNNWNISHVDFRAGINTPTYKYYIDFASDYGVEYVVLDEGWYKGHDLLTSSDEIDLKEILDYAKSKNVGIMLWAAWHDLDTVKEQAFAKYAEMGVKGFKVDFFDRDDQKAMRSCYDIAELAAQHKILLDYHGMKPSGIQKTWPNVLNFEGVKGLENVKWARDNMPPYDVTLPFIRMMSGPMDYTPGAMRNATRENFQPSNSMPMSQGTRVHQMAMYVVFEAPLQMLCDNPTIYRKEDECTRFIAKTPTVTDRTVVLDANVSEYIVTARNKNDNWYVGALTNWDARSLTVDLSFLPEGQYKAEIFSDGINADRDATDYKREEKLLTNKDKLVIQLAPAGGWAARFDKL</sequence>
<evidence type="ECO:0000256" key="1">
    <source>
        <dbReference type="ARBA" id="ARBA00001913"/>
    </source>
</evidence>
<evidence type="ECO:0000256" key="2">
    <source>
        <dbReference type="ARBA" id="ARBA00011245"/>
    </source>
</evidence>
<comment type="caution">
    <text evidence="10">The sequence shown here is derived from an EMBL/GenBank/DDBJ whole genome shotgun (WGS) entry which is preliminary data.</text>
</comment>
<dbReference type="InterPro" id="IPR013780">
    <property type="entry name" value="Glyco_hydro_b"/>
</dbReference>
<dbReference type="Pfam" id="PF14508">
    <property type="entry name" value="GH97_N"/>
    <property type="match status" value="1"/>
</dbReference>
<evidence type="ECO:0000256" key="3">
    <source>
        <dbReference type="ARBA" id="ARBA00022801"/>
    </source>
</evidence>
<feature type="domain" description="Glycosyl-hydrolase 97 C-terminal oligomerisation" evidence="9">
    <location>
        <begin position="566"/>
        <end position="660"/>
    </location>
</feature>
<reference evidence="10" key="1">
    <citation type="submission" date="2022-10" db="EMBL/GenBank/DDBJ databases">
        <title>Gaoshiqiia sediminis gen. nov., sp. nov., isolated from coastal sediment.</title>
        <authorList>
            <person name="Yu W.X."/>
            <person name="Mu D.S."/>
            <person name="Du J.Z."/>
            <person name="Liang Y.Q."/>
        </authorList>
    </citation>
    <scope>NUCLEOTIDE SEQUENCE</scope>
    <source>
        <strain evidence="10">A06</strain>
    </source>
</reference>
<dbReference type="Proteomes" id="UP001163821">
    <property type="component" value="Unassembled WGS sequence"/>
</dbReference>
<keyword evidence="5" id="KW-0326">Glycosidase</keyword>
<dbReference type="Pfam" id="PF10566">
    <property type="entry name" value="Glyco_hydro_97"/>
    <property type="match status" value="1"/>
</dbReference>
<dbReference type="InterPro" id="IPR052720">
    <property type="entry name" value="Glycosyl_hydrolase_97"/>
</dbReference>
<keyword evidence="6" id="KW-0732">Signal</keyword>
<dbReference type="Gene3D" id="2.60.40.1180">
    <property type="entry name" value="Golgi alpha-mannosidase II"/>
    <property type="match status" value="1"/>
</dbReference>
<name>A0AA41YD65_9BACT</name>
<organism evidence="10 11">
    <name type="scientific">Gaoshiqia sediminis</name>
    <dbReference type="NCBI Taxonomy" id="2986998"/>
    <lineage>
        <taxon>Bacteria</taxon>
        <taxon>Pseudomonadati</taxon>
        <taxon>Bacteroidota</taxon>
        <taxon>Bacteroidia</taxon>
        <taxon>Marinilabiliales</taxon>
        <taxon>Prolixibacteraceae</taxon>
        <taxon>Gaoshiqia</taxon>
    </lineage>
</organism>
<dbReference type="GO" id="GO:0030246">
    <property type="term" value="F:carbohydrate binding"/>
    <property type="evidence" value="ECO:0007669"/>
    <property type="project" value="InterPro"/>
</dbReference>
<dbReference type="EMBL" id="JAPAAF010000040">
    <property type="protein sequence ID" value="MCW0484538.1"/>
    <property type="molecule type" value="Genomic_DNA"/>
</dbReference>
<evidence type="ECO:0000313" key="11">
    <source>
        <dbReference type="Proteomes" id="UP001163821"/>
    </source>
</evidence>
<dbReference type="InterPro" id="IPR029486">
    <property type="entry name" value="GH97_N"/>
</dbReference>
<evidence type="ECO:0000259" key="9">
    <source>
        <dbReference type="Pfam" id="PF14509"/>
    </source>
</evidence>
<feature type="chain" id="PRO_5041338452" evidence="6">
    <location>
        <begin position="23"/>
        <end position="663"/>
    </location>
</feature>
<gene>
    <name evidence="10" type="ORF">N2K84_17500</name>
</gene>
<keyword evidence="11" id="KW-1185">Reference proteome</keyword>
<evidence type="ECO:0000256" key="4">
    <source>
        <dbReference type="ARBA" id="ARBA00022837"/>
    </source>
</evidence>
<evidence type="ECO:0000259" key="8">
    <source>
        <dbReference type="Pfam" id="PF14508"/>
    </source>
</evidence>
<comment type="subunit">
    <text evidence="2">Monomer.</text>
</comment>